<accession>A0A7H1VM24</accession>
<name>A0A7H1VM24_9FIRM</name>
<keyword evidence="1" id="KW-0812">Transmembrane</keyword>
<keyword evidence="3" id="KW-1185">Reference proteome</keyword>
<evidence type="ECO:0000313" key="3">
    <source>
        <dbReference type="Proteomes" id="UP000306409"/>
    </source>
</evidence>
<proteinExistence type="predicted"/>
<feature type="transmembrane region" description="Helical" evidence="1">
    <location>
        <begin position="266"/>
        <end position="289"/>
    </location>
</feature>
<dbReference type="Proteomes" id="UP000306409">
    <property type="component" value="Chromosome"/>
</dbReference>
<dbReference type="AlphaFoldDB" id="A0A7H1VM24"/>
<dbReference type="EMBL" id="CP061336">
    <property type="protein sequence ID" value="QNU66436.1"/>
    <property type="molecule type" value="Genomic_DNA"/>
</dbReference>
<dbReference type="KEGG" id="rher:EHE19_016455"/>
<sequence>MSGIVNQFFYQKTYDKVMNSKITGFNIYYSDNVDSDGELNQKDETVIRDMFKDNRAYSFVDGIRTEKLKGVPIIIGVGAFGRAYGYPSSSEITAFKGSNIKNIEVGENFSIGNTNVVIKEELPFGASFFRKAYLNKLDDCILVIMPYSKFETLFTGDDLNFYKMLIRTNLNLIDASDSEVEDITNAINNTKQNKVIPISYNNYLTEQYNEKKNNIYFYTIIIISAFIFISYGVFKNLLNLVDKNITEYTVNILFGATIKDIFIRNFFYVMIIIGPSILISFFFINAVRIIGKTDILLQIAVIILISILVSLVPHSRISRNYLLNNLRRD</sequence>
<gene>
    <name evidence="2" type="ORF">EHE19_016455</name>
</gene>
<protein>
    <submittedName>
        <fullName evidence="2">Uncharacterized protein</fullName>
    </submittedName>
</protein>
<feature type="transmembrane region" description="Helical" evidence="1">
    <location>
        <begin position="215"/>
        <end position="234"/>
    </location>
</feature>
<keyword evidence="1" id="KW-1133">Transmembrane helix</keyword>
<organism evidence="2 3">
    <name type="scientific">Ruminiclostridium herbifermentans</name>
    <dbReference type="NCBI Taxonomy" id="2488810"/>
    <lineage>
        <taxon>Bacteria</taxon>
        <taxon>Bacillati</taxon>
        <taxon>Bacillota</taxon>
        <taxon>Clostridia</taxon>
        <taxon>Eubacteriales</taxon>
        <taxon>Oscillospiraceae</taxon>
        <taxon>Ruminiclostridium</taxon>
    </lineage>
</organism>
<reference evidence="2 3" key="1">
    <citation type="submission" date="2020-09" db="EMBL/GenBank/DDBJ databases">
        <title>Characterization and genome sequencing of Ruminiclostridium sp. nov. MA18.</title>
        <authorList>
            <person name="Rettenmaier R."/>
            <person name="Kowollik M.-L."/>
            <person name="Liebl W."/>
            <person name="Zverlov V."/>
        </authorList>
    </citation>
    <scope>NUCLEOTIDE SEQUENCE [LARGE SCALE GENOMIC DNA]</scope>
    <source>
        <strain evidence="2 3">MA18</strain>
    </source>
</reference>
<evidence type="ECO:0000313" key="2">
    <source>
        <dbReference type="EMBL" id="QNU66436.1"/>
    </source>
</evidence>
<keyword evidence="1" id="KW-0472">Membrane</keyword>
<evidence type="ECO:0000256" key="1">
    <source>
        <dbReference type="SAM" id="Phobius"/>
    </source>
</evidence>
<feature type="transmembrane region" description="Helical" evidence="1">
    <location>
        <begin position="295"/>
        <end position="312"/>
    </location>
</feature>